<evidence type="ECO:0000313" key="4">
    <source>
        <dbReference type="Proteomes" id="UP000281564"/>
    </source>
</evidence>
<comment type="caution">
    <text evidence="3">The sequence shown here is derived from an EMBL/GenBank/DDBJ whole genome shotgun (WGS) entry which is preliminary data.</text>
</comment>
<proteinExistence type="predicted"/>
<organism evidence="3 4">
    <name type="scientific">Halonotius pteroides</name>
    <dbReference type="NCBI Taxonomy" id="268735"/>
    <lineage>
        <taxon>Archaea</taxon>
        <taxon>Methanobacteriati</taxon>
        <taxon>Methanobacteriota</taxon>
        <taxon>Stenosarchaea group</taxon>
        <taxon>Halobacteria</taxon>
        <taxon>Halobacteriales</taxon>
        <taxon>Haloferacaceae</taxon>
        <taxon>Halonotius</taxon>
    </lineage>
</organism>
<reference evidence="3 4" key="1">
    <citation type="submission" date="2018-06" db="EMBL/GenBank/DDBJ databases">
        <title>Halonotius sp. F13-13 a new haloarchaeeon isolated from a solar saltern from Isla Cristina, Huelva, Spain.</title>
        <authorList>
            <person name="Duran-Viseras A."/>
            <person name="Sanchez-Porro C."/>
            <person name="Ventosa A."/>
        </authorList>
    </citation>
    <scope>NUCLEOTIDE SEQUENCE [LARGE SCALE GENOMIC DNA]</scope>
    <source>
        <strain evidence="3 4">CECT 7525</strain>
    </source>
</reference>
<sequence>MIRWFQSKKFAVQLIILAVVFDPLGFASGYVLAPSFDVAPLYGRFEAKASPFRAGMKPTNSIQPPTMAQTGFQRNL</sequence>
<accession>A0A3A6PZU1</accession>
<dbReference type="EMBL" id="QMDW01000008">
    <property type="protein sequence ID" value="RJX49898.1"/>
    <property type="molecule type" value="Genomic_DNA"/>
</dbReference>
<protein>
    <recommendedName>
        <fullName evidence="2">DUF8141 domain-containing protein</fullName>
    </recommendedName>
</protein>
<evidence type="ECO:0000313" key="3">
    <source>
        <dbReference type="EMBL" id="RJX49898.1"/>
    </source>
</evidence>
<gene>
    <name evidence="3" type="ORF">DP106_07255</name>
</gene>
<dbReference type="Pfam" id="PF26464">
    <property type="entry name" value="DUF8141"/>
    <property type="match status" value="1"/>
</dbReference>
<dbReference type="Proteomes" id="UP000281564">
    <property type="component" value="Unassembled WGS sequence"/>
</dbReference>
<dbReference type="AlphaFoldDB" id="A0A3A6PZU1"/>
<evidence type="ECO:0000259" key="2">
    <source>
        <dbReference type="Pfam" id="PF26464"/>
    </source>
</evidence>
<name>A0A3A6PZU1_9EURY</name>
<feature type="compositionally biased region" description="Polar residues" evidence="1">
    <location>
        <begin position="58"/>
        <end position="76"/>
    </location>
</feature>
<feature type="region of interest" description="Disordered" evidence="1">
    <location>
        <begin position="56"/>
        <end position="76"/>
    </location>
</feature>
<dbReference type="InterPro" id="IPR058454">
    <property type="entry name" value="DUF8141"/>
</dbReference>
<feature type="domain" description="DUF8141" evidence="2">
    <location>
        <begin position="1"/>
        <end position="43"/>
    </location>
</feature>
<keyword evidence="4" id="KW-1185">Reference proteome</keyword>
<evidence type="ECO:0000256" key="1">
    <source>
        <dbReference type="SAM" id="MobiDB-lite"/>
    </source>
</evidence>